<comment type="similarity">
    <text evidence="2 7">Belongs to the UPF0056 (MarC) family.</text>
</comment>
<reference evidence="8 9" key="1">
    <citation type="submission" date="2023-05" db="EMBL/GenBank/DDBJ databases">
        <title>Sedimentitalea sp. nov. JM2-8.</title>
        <authorList>
            <person name="Huang J."/>
        </authorList>
    </citation>
    <scope>NUCLEOTIDE SEQUENCE [LARGE SCALE GENOMIC DNA]</scope>
    <source>
        <strain evidence="8 9">JM2-8</strain>
    </source>
</reference>
<keyword evidence="5 7" id="KW-1133">Transmembrane helix</keyword>
<organism evidence="8 9">
    <name type="scientific">Sedimentitalea xiamensis</name>
    <dbReference type="NCBI Taxonomy" id="3050037"/>
    <lineage>
        <taxon>Bacteria</taxon>
        <taxon>Pseudomonadati</taxon>
        <taxon>Pseudomonadota</taxon>
        <taxon>Alphaproteobacteria</taxon>
        <taxon>Rhodobacterales</taxon>
        <taxon>Paracoccaceae</taxon>
        <taxon>Sedimentitalea</taxon>
    </lineage>
</organism>
<evidence type="ECO:0000256" key="2">
    <source>
        <dbReference type="ARBA" id="ARBA00009784"/>
    </source>
</evidence>
<sequence>MDTVLAVKFFGALFAIMNPITNLPIFLSLTEGEPAAVQRKVAVKVVVYSLIMGAVIAAAGPQVLKLFGITVDDMRVAGGLVVLKIGLDMLQGSGNASHHGSQAEQANYPDPADVAFYPMAFPMIIGPGTITTLIVFFGQADTAAEPLALAVVFLGVLGLLGVVLFFAGALGQWLSDTARVIMGRLMGMILAAIAVEMIATGLKALLPGLT</sequence>
<evidence type="ECO:0000256" key="3">
    <source>
        <dbReference type="ARBA" id="ARBA00022475"/>
    </source>
</evidence>
<keyword evidence="6 7" id="KW-0472">Membrane</keyword>
<dbReference type="EMBL" id="JASNJE010000002">
    <property type="protein sequence ID" value="MDK3071846.1"/>
    <property type="molecule type" value="Genomic_DNA"/>
</dbReference>
<evidence type="ECO:0000256" key="4">
    <source>
        <dbReference type="ARBA" id="ARBA00022692"/>
    </source>
</evidence>
<feature type="transmembrane region" description="Helical" evidence="7">
    <location>
        <begin position="149"/>
        <end position="173"/>
    </location>
</feature>
<proteinExistence type="inferred from homology"/>
<name>A0ABT7F9R2_9RHOB</name>
<accession>A0ABT7F9R2</accession>
<comment type="subcellular location">
    <subcellularLocation>
        <location evidence="1 7">Cell membrane</location>
        <topology evidence="1 7">Multi-pass membrane protein</topology>
    </subcellularLocation>
</comment>
<keyword evidence="3" id="KW-1003">Cell membrane</keyword>
<evidence type="ECO:0000256" key="6">
    <source>
        <dbReference type="ARBA" id="ARBA00023136"/>
    </source>
</evidence>
<keyword evidence="4 7" id="KW-0812">Transmembrane</keyword>
<dbReference type="InterPro" id="IPR002771">
    <property type="entry name" value="Multi_antbiot-R_MarC"/>
</dbReference>
<evidence type="ECO:0000313" key="9">
    <source>
        <dbReference type="Proteomes" id="UP001227126"/>
    </source>
</evidence>
<feature type="transmembrane region" description="Helical" evidence="7">
    <location>
        <begin position="6"/>
        <end position="29"/>
    </location>
</feature>
<evidence type="ECO:0000256" key="7">
    <source>
        <dbReference type="RuleBase" id="RU362048"/>
    </source>
</evidence>
<keyword evidence="9" id="KW-1185">Reference proteome</keyword>
<comment type="caution">
    <text evidence="7">Lacks conserved residue(s) required for the propagation of feature annotation.</text>
</comment>
<evidence type="ECO:0000256" key="5">
    <source>
        <dbReference type="ARBA" id="ARBA00022989"/>
    </source>
</evidence>
<dbReference type="PANTHER" id="PTHR33508">
    <property type="entry name" value="UPF0056 MEMBRANE PROTEIN YHCE"/>
    <property type="match status" value="1"/>
</dbReference>
<dbReference type="NCBIfam" id="TIGR00427">
    <property type="entry name" value="NAAT family transporter"/>
    <property type="match status" value="1"/>
</dbReference>
<dbReference type="Proteomes" id="UP001227126">
    <property type="component" value="Unassembled WGS sequence"/>
</dbReference>
<dbReference type="Pfam" id="PF01914">
    <property type="entry name" value="MarC"/>
    <property type="match status" value="1"/>
</dbReference>
<comment type="caution">
    <text evidence="8">The sequence shown here is derived from an EMBL/GenBank/DDBJ whole genome shotgun (WGS) entry which is preliminary data.</text>
</comment>
<evidence type="ECO:0000256" key="1">
    <source>
        <dbReference type="ARBA" id="ARBA00004651"/>
    </source>
</evidence>
<gene>
    <name evidence="8" type="ORF">QO034_01870</name>
</gene>
<dbReference type="PANTHER" id="PTHR33508:SF1">
    <property type="entry name" value="UPF0056 MEMBRANE PROTEIN YHCE"/>
    <property type="match status" value="1"/>
</dbReference>
<evidence type="ECO:0000313" key="8">
    <source>
        <dbReference type="EMBL" id="MDK3071846.1"/>
    </source>
</evidence>
<feature type="transmembrane region" description="Helical" evidence="7">
    <location>
        <begin position="41"/>
        <end position="64"/>
    </location>
</feature>
<feature type="transmembrane region" description="Helical" evidence="7">
    <location>
        <begin position="185"/>
        <end position="206"/>
    </location>
</feature>
<protein>
    <recommendedName>
        <fullName evidence="7">UPF0056 membrane protein</fullName>
    </recommendedName>
</protein>
<feature type="transmembrane region" description="Helical" evidence="7">
    <location>
        <begin position="115"/>
        <end position="137"/>
    </location>
</feature>